<evidence type="ECO:0008006" key="8">
    <source>
        <dbReference type="Google" id="ProtNLM"/>
    </source>
</evidence>
<dbReference type="InterPro" id="IPR003798">
    <property type="entry name" value="DNA_recombination_RmuC"/>
</dbReference>
<keyword evidence="4" id="KW-0233">DNA recombination</keyword>
<evidence type="ECO:0000256" key="5">
    <source>
        <dbReference type="SAM" id="Phobius"/>
    </source>
</evidence>
<proteinExistence type="inferred from homology"/>
<comment type="similarity">
    <text evidence="2">Belongs to the RmuC family.</text>
</comment>
<dbReference type="EMBL" id="MFLP01000004">
    <property type="protein sequence ID" value="OGG71283.1"/>
    <property type="molecule type" value="Genomic_DNA"/>
</dbReference>
<dbReference type="AlphaFoldDB" id="A0A1F6EC78"/>
<protein>
    <recommendedName>
        <fullName evidence="8">DNA recombination protein RmuC</fullName>
    </recommendedName>
</protein>
<dbReference type="GO" id="GO:0006310">
    <property type="term" value="P:DNA recombination"/>
    <property type="evidence" value="ECO:0007669"/>
    <property type="project" value="UniProtKB-KW"/>
</dbReference>
<reference evidence="6 7" key="1">
    <citation type="journal article" date="2016" name="Nat. Commun.">
        <title>Thousands of microbial genomes shed light on interconnected biogeochemical processes in an aquifer system.</title>
        <authorList>
            <person name="Anantharaman K."/>
            <person name="Brown C.T."/>
            <person name="Hug L.A."/>
            <person name="Sharon I."/>
            <person name="Castelle C.J."/>
            <person name="Probst A.J."/>
            <person name="Thomas B.C."/>
            <person name="Singh A."/>
            <person name="Wilkins M.J."/>
            <person name="Karaoz U."/>
            <person name="Brodie E.L."/>
            <person name="Williams K.H."/>
            <person name="Hubbard S.S."/>
            <person name="Banfield J.F."/>
        </authorList>
    </citation>
    <scope>NUCLEOTIDE SEQUENCE [LARGE SCALE GENOMIC DNA]</scope>
</reference>
<gene>
    <name evidence="6" type="ORF">A3F27_02085</name>
</gene>
<dbReference type="PANTHER" id="PTHR30563:SF0">
    <property type="entry name" value="DNA RECOMBINATION PROTEIN RMUC"/>
    <property type="match status" value="1"/>
</dbReference>
<keyword evidence="5" id="KW-0812">Transmembrane</keyword>
<evidence type="ECO:0000313" key="7">
    <source>
        <dbReference type="Proteomes" id="UP000176689"/>
    </source>
</evidence>
<evidence type="ECO:0000256" key="1">
    <source>
        <dbReference type="ARBA" id="ARBA00003416"/>
    </source>
</evidence>
<keyword evidence="5" id="KW-0472">Membrane</keyword>
<name>A0A1F6EC78_9BACT</name>
<keyword evidence="5" id="KW-1133">Transmembrane helix</keyword>
<evidence type="ECO:0000256" key="2">
    <source>
        <dbReference type="ARBA" id="ARBA00009840"/>
    </source>
</evidence>
<feature type="transmembrane region" description="Helical" evidence="5">
    <location>
        <begin position="12"/>
        <end position="32"/>
    </location>
</feature>
<comment type="caution">
    <text evidence="6">The sequence shown here is derived from an EMBL/GenBank/DDBJ whole genome shotgun (WGS) entry which is preliminary data.</text>
</comment>
<evidence type="ECO:0000256" key="3">
    <source>
        <dbReference type="ARBA" id="ARBA00023054"/>
    </source>
</evidence>
<comment type="function">
    <text evidence="1">Involved in DNA recombination.</text>
</comment>
<keyword evidence="3" id="KW-0175">Coiled coil</keyword>
<sequence length="366" mass="41541">MGILYHGTIANMEWLVVILLIAILVLLGLLFWRSQKGNEDSQGMLLLQNQIQELSRGVEQKLGEGTTRMFESMKAQFGESQRLTDLVTRQLTEVAREQTKTNESTLRFMTIAEQLANLEKVLKHQKQRGNLGERSLELVLENILPPGSFKTQYEFPGGDTVDAVIITKEGIIPIDAKFSLDNYNRVVNEADETRKAELEKDFKNDLKLRIDETSKYVRPKDGTLPFAFMYIPAEGIYYDLLINEVGSVKVNTRNLIDYAYNEKKVIIVSPTTFAAYLQSVLYGFKAFKIEETAKDIAKNVEALGRHLNAYQDYYKKLGTSLSTTVNHYMAGKKEFEKVDKDVLKITGEAVGFELDSVEKPLLEGRD</sequence>
<dbReference type="PANTHER" id="PTHR30563">
    <property type="entry name" value="DNA RECOMBINATION PROTEIN RMUC"/>
    <property type="match status" value="1"/>
</dbReference>
<evidence type="ECO:0000313" key="6">
    <source>
        <dbReference type="EMBL" id="OGG71283.1"/>
    </source>
</evidence>
<organism evidence="6 7">
    <name type="scientific">Candidatus Kaiserbacteria bacterium RIFCSPHIGHO2_12_FULL_53_13</name>
    <dbReference type="NCBI Taxonomy" id="1798502"/>
    <lineage>
        <taxon>Bacteria</taxon>
        <taxon>Candidatus Kaiseribacteriota</taxon>
    </lineage>
</organism>
<dbReference type="Proteomes" id="UP000176689">
    <property type="component" value="Unassembled WGS sequence"/>
</dbReference>
<accession>A0A1F6EC78</accession>
<evidence type="ECO:0000256" key="4">
    <source>
        <dbReference type="ARBA" id="ARBA00023172"/>
    </source>
</evidence>
<dbReference type="Pfam" id="PF02646">
    <property type="entry name" value="RmuC"/>
    <property type="match status" value="1"/>
</dbReference>